<dbReference type="InterPro" id="IPR022587">
    <property type="entry name" value="MTMR12-like_C"/>
</dbReference>
<dbReference type="InterPro" id="IPR011993">
    <property type="entry name" value="PH-like_dom_sf"/>
</dbReference>
<feature type="domain" description="Myotubularin phosphatase" evidence="2">
    <location>
        <begin position="283"/>
        <end position="724"/>
    </location>
</feature>
<dbReference type="InterPro" id="IPR010569">
    <property type="entry name" value="Myotubularin-like_Pase_dom"/>
</dbReference>
<sequence>MCTCREREGDRLTGNQCKYSVRVGETRTQGNVCPETQQKPEDPSHEGGCTNVEGTALSCFQSQWLRWNPTCGSAMFSLKQPKPSFRSYLLPPQQEDKLNPETKIKKLKAVLLPGEIVVNEVNFVRKCIASDTSQYDLWGKLICTNFKISFITENSVPFQRFHYKNLLLGEHDVPLTCIEQIVVVNDTKRKQKILSHNQKLKFNPTELIIYCKDFRILRFRFDEAGPESAKKVCLALAHYSQPTDLQLLFAFEYVAQMYHKPEYKVNGIDPGGGGDFCQRTPLFETYSDWDREIKRTGASDWRVCSVNEGYMISTCLPEYFVVPSSLADQDLKQYSHAFVGRRMPLWCWNHSNGSALVRMASIKDLLQQRKIGQRVCSGITRSHPLRSDVYKCDLDHNVPSIQDIQAAFSKLRQLCVNEPFDETEEKWLSSLENAQWLEFVRTFLKQAAELAYVLDFSRRSVVLQEEEGRDVSCLVASLVQLMLDPYFRTIVGFQSLIQKEWVMSAYPFLDRCNHLKRSEKESPLFVLFLDCVWQLLQQYPAAFQFTETYLTVLHDSTRISLFGTFLFNSPHQRVQQSTEFAIARNIQLGEEKGLKFPSVWDWSLQFSAKDRALFNNPLYIGKSVPCVQNGAVKSFKRTKNYSSTMRGMPPSVKNGMAIQQDFMPRRNSLILKLKPEILQQVPVIIPSSGFEQYLRDWFTKPADLHGVILPCLHGTHIKLWKLCYLRWTPEAQINHGGFITAFHKISLLASEIELLQSRLRQYRAYPLSTVTSPVGEQNRMFFRPDELHSSNGSLDILTSSFPFSPIGNLCRRSILGTPLSKFINGAKIWLSTETLANED</sequence>
<gene>
    <name evidence="3" type="ORF">XELAEV_18020696mg</name>
</gene>
<dbReference type="AlphaFoldDB" id="A0A974HQX2"/>
<dbReference type="GO" id="GO:0005737">
    <property type="term" value="C:cytoplasm"/>
    <property type="evidence" value="ECO:0007669"/>
    <property type="project" value="TreeGrafter"/>
</dbReference>
<dbReference type="InterPro" id="IPR030573">
    <property type="entry name" value="MTMR10_PTP"/>
</dbReference>
<accession>A0A974HQX2</accession>
<dbReference type="PANTHER" id="PTHR10807">
    <property type="entry name" value="MYOTUBULARIN-RELATED"/>
    <property type="match status" value="1"/>
</dbReference>
<evidence type="ECO:0000256" key="1">
    <source>
        <dbReference type="ARBA" id="ARBA00007471"/>
    </source>
</evidence>
<dbReference type="PANTHER" id="PTHR10807:SF39">
    <property type="entry name" value="MYOTUBULARIN-RELATED PROTEIN 10"/>
    <property type="match status" value="1"/>
</dbReference>
<comment type="similarity">
    <text evidence="1">Belongs to the protein-tyrosine phosphatase family. Non-receptor class myotubularin subfamily.</text>
</comment>
<dbReference type="Gene3D" id="2.30.29.30">
    <property type="entry name" value="Pleckstrin-homology domain (PH domain)/Phosphotyrosine-binding domain (PTB)"/>
    <property type="match status" value="1"/>
</dbReference>
<dbReference type="GO" id="GO:0046856">
    <property type="term" value="P:phosphatidylinositol dephosphorylation"/>
    <property type="evidence" value="ECO:0007669"/>
    <property type="project" value="TreeGrafter"/>
</dbReference>
<dbReference type="EMBL" id="CM004471">
    <property type="protein sequence ID" value="OCT87005.1"/>
    <property type="molecule type" value="Genomic_DNA"/>
</dbReference>
<dbReference type="Proteomes" id="UP000694892">
    <property type="component" value="Chromosome 3S"/>
</dbReference>
<proteinExistence type="inferred from homology"/>
<dbReference type="PROSITE" id="PS51339">
    <property type="entry name" value="PPASE_MYOTUBULARIN"/>
    <property type="match status" value="1"/>
</dbReference>
<dbReference type="SUPFAM" id="SSF52799">
    <property type="entry name" value="(Phosphotyrosine protein) phosphatases II"/>
    <property type="match status" value="1"/>
</dbReference>
<dbReference type="CDD" id="cd13346">
    <property type="entry name" value="PH-GRAM_MTMR10"/>
    <property type="match status" value="1"/>
</dbReference>
<dbReference type="GO" id="GO:0016020">
    <property type="term" value="C:membrane"/>
    <property type="evidence" value="ECO:0007669"/>
    <property type="project" value="TreeGrafter"/>
</dbReference>
<evidence type="ECO:0000313" key="3">
    <source>
        <dbReference type="EMBL" id="OCT87005.1"/>
    </source>
</evidence>
<dbReference type="InterPro" id="IPR029021">
    <property type="entry name" value="Prot-tyrosine_phosphatase-like"/>
</dbReference>
<protein>
    <recommendedName>
        <fullName evidence="2">Myotubularin phosphatase domain-containing protein</fullName>
    </recommendedName>
</protein>
<dbReference type="OMA" id="FLACHAF"/>
<dbReference type="Pfam" id="PF06602">
    <property type="entry name" value="Myotub-related"/>
    <property type="match status" value="2"/>
</dbReference>
<name>A0A974HQX2_XENLA</name>
<evidence type="ECO:0000313" key="4">
    <source>
        <dbReference type="Proteomes" id="UP000694892"/>
    </source>
</evidence>
<dbReference type="Pfam" id="PF12578">
    <property type="entry name" value="3-PAP"/>
    <property type="match status" value="1"/>
</dbReference>
<dbReference type="InterPro" id="IPR036004">
    <property type="entry name" value="MTMR10_PH-GRAM"/>
</dbReference>
<reference evidence="4" key="1">
    <citation type="journal article" date="2016" name="Nature">
        <title>Genome evolution in the allotetraploid frog Xenopus laevis.</title>
        <authorList>
            <person name="Session A.M."/>
            <person name="Uno Y."/>
            <person name="Kwon T."/>
            <person name="Chapman J.A."/>
            <person name="Toyoda A."/>
            <person name="Takahashi S."/>
            <person name="Fukui A."/>
            <person name="Hikosaka A."/>
            <person name="Suzuki A."/>
            <person name="Kondo M."/>
            <person name="van Heeringen S.J."/>
            <person name="Quigley I."/>
            <person name="Heinz S."/>
            <person name="Ogino H."/>
            <person name="Ochi H."/>
            <person name="Hellsten U."/>
            <person name="Lyons J.B."/>
            <person name="Simakov O."/>
            <person name="Putnam N."/>
            <person name="Stites J."/>
            <person name="Kuroki Y."/>
            <person name="Tanaka T."/>
            <person name="Michiue T."/>
            <person name="Watanabe M."/>
            <person name="Bogdanovic O."/>
            <person name="Lister R."/>
            <person name="Georgiou G."/>
            <person name="Paranjpe S.S."/>
            <person name="van Kruijsbergen I."/>
            <person name="Shu S."/>
            <person name="Carlson J."/>
            <person name="Kinoshita T."/>
            <person name="Ohta Y."/>
            <person name="Mawaribuchi S."/>
            <person name="Jenkins J."/>
            <person name="Grimwood J."/>
            <person name="Schmutz J."/>
            <person name="Mitros T."/>
            <person name="Mozaffari S.V."/>
            <person name="Suzuki Y."/>
            <person name="Haramoto Y."/>
            <person name="Yamamoto T.S."/>
            <person name="Takagi C."/>
            <person name="Heald R."/>
            <person name="Miller K."/>
            <person name="Haudenschild C."/>
            <person name="Kitzman J."/>
            <person name="Nakayama T."/>
            <person name="Izutsu Y."/>
            <person name="Robert J."/>
            <person name="Fortriede J."/>
            <person name="Burns K."/>
            <person name="Lotay V."/>
            <person name="Karimi K."/>
            <person name="Yasuoka Y."/>
            <person name="Dichmann D.S."/>
            <person name="Flajnik M.F."/>
            <person name="Houston D.W."/>
            <person name="Shendure J."/>
            <person name="DuPasquier L."/>
            <person name="Vize P.D."/>
            <person name="Zorn A.M."/>
            <person name="Ito M."/>
            <person name="Marcotte E.M."/>
            <person name="Wallingford J.B."/>
            <person name="Ito Y."/>
            <person name="Asashima M."/>
            <person name="Ueno N."/>
            <person name="Matsuda Y."/>
            <person name="Veenstra G.J."/>
            <person name="Fujiyama A."/>
            <person name="Harland R.M."/>
            <person name="Taira M."/>
            <person name="Rokhsar D.S."/>
        </authorList>
    </citation>
    <scope>NUCLEOTIDE SEQUENCE [LARGE SCALE GENOMIC DNA]</scope>
    <source>
        <strain evidence="4">J</strain>
    </source>
</reference>
<dbReference type="CDD" id="cd14593">
    <property type="entry name" value="PTP-MTMR10"/>
    <property type="match status" value="1"/>
</dbReference>
<dbReference type="SUPFAM" id="SSF50729">
    <property type="entry name" value="PH domain-like"/>
    <property type="match status" value="1"/>
</dbReference>
<evidence type="ECO:0000259" key="2">
    <source>
        <dbReference type="PROSITE" id="PS51339"/>
    </source>
</evidence>
<organism evidence="3 4">
    <name type="scientific">Xenopus laevis</name>
    <name type="common">African clawed frog</name>
    <dbReference type="NCBI Taxonomy" id="8355"/>
    <lineage>
        <taxon>Eukaryota</taxon>
        <taxon>Metazoa</taxon>
        <taxon>Chordata</taxon>
        <taxon>Craniata</taxon>
        <taxon>Vertebrata</taxon>
        <taxon>Euteleostomi</taxon>
        <taxon>Amphibia</taxon>
        <taxon>Batrachia</taxon>
        <taxon>Anura</taxon>
        <taxon>Pipoidea</taxon>
        <taxon>Pipidae</taxon>
        <taxon>Xenopodinae</taxon>
        <taxon>Xenopus</taxon>
        <taxon>Xenopus</taxon>
    </lineage>
</organism>
<dbReference type="InterPro" id="IPR030564">
    <property type="entry name" value="Myotubularin"/>
</dbReference>